<evidence type="ECO:0000256" key="11">
    <source>
        <dbReference type="ARBA" id="ARBA00037877"/>
    </source>
</evidence>
<dbReference type="GO" id="GO:0016020">
    <property type="term" value="C:membrane"/>
    <property type="evidence" value="ECO:0007669"/>
    <property type="project" value="UniProtKB-SubCell"/>
</dbReference>
<evidence type="ECO:0000256" key="9">
    <source>
        <dbReference type="ARBA" id="ARBA00023004"/>
    </source>
</evidence>
<dbReference type="GO" id="GO:0046872">
    <property type="term" value="F:metal ion binding"/>
    <property type="evidence" value="ECO:0007669"/>
    <property type="project" value="UniProtKB-UniRule"/>
</dbReference>
<evidence type="ECO:0000256" key="1">
    <source>
        <dbReference type="ARBA" id="ARBA00004131"/>
    </source>
</evidence>
<evidence type="ECO:0000256" key="14">
    <source>
        <dbReference type="RuleBase" id="RU362121"/>
    </source>
</evidence>
<evidence type="ECO:0000256" key="5">
    <source>
        <dbReference type="ARBA" id="ARBA00022723"/>
    </source>
</evidence>
<keyword evidence="8" id="KW-0249">Electron transport</keyword>
<accession>A0A2H1WG38</accession>
<keyword evidence="10" id="KW-0472">Membrane</keyword>
<evidence type="ECO:0000256" key="13">
    <source>
        <dbReference type="ARBA" id="ARBA00039806"/>
    </source>
</evidence>
<dbReference type="PANTHER" id="PTHR19359:SF150">
    <property type="entry name" value="CYTOCHROME B5"/>
    <property type="match status" value="1"/>
</dbReference>
<proteinExistence type="inferred from homology"/>
<evidence type="ECO:0000256" key="12">
    <source>
        <dbReference type="ARBA" id="ARBA00038168"/>
    </source>
</evidence>
<evidence type="ECO:0000313" key="16">
    <source>
        <dbReference type="EMBL" id="SOQ52033.1"/>
    </source>
</evidence>
<dbReference type="PROSITE" id="PS00191">
    <property type="entry name" value="CYTOCHROME_B5_1"/>
    <property type="match status" value="2"/>
</dbReference>
<evidence type="ECO:0000256" key="8">
    <source>
        <dbReference type="ARBA" id="ARBA00022982"/>
    </source>
</evidence>
<feature type="domain" description="Cytochrome b5 heme-binding" evidence="15">
    <location>
        <begin position="131"/>
        <end position="209"/>
    </location>
</feature>
<keyword evidence="5 14" id="KW-0479">Metal-binding</keyword>
<dbReference type="InterPro" id="IPR001199">
    <property type="entry name" value="Cyt_B5-like_heme/steroid-bd"/>
</dbReference>
<evidence type="ECO:0000256" key="10">
    <source>
        <dbReference type="ARBA" id="ARBA00023136"/>
    </source>
</evidence>
<evidence type="ECO:0000256" key="6">
    <source>
        <dbReference type="ARBA" id="ARBA00022824"/>
    </source>
</evidence>
<feature type="domain" description="Cytochrome b5 heme-binding" evidence="15">
    <location>
        <begin position="3"/>
        <end position="79"/>
    </location>
</feature>
<protein>
    <recommendedName>
        <fullName evidence="13">Cytochrome b5</fullName>
    </recommendedName>
</protein>
<reference evidence="16" key="1">
    <citation type="submission" date="2016-07" db="EMBL/GenBank/DDBJ databases">
        <authorList>
            <person name="Bretaudeau A."/>
        </authorList>
    </citation>
    <scope>NUCLEOTIDE SEQUENCE</scope>
    <source>
        <strain evidence="16">Rice</strain>
        <tissue evidence="16">Whole body</tissue>
    </source>
</reference>
<keyword evidence="3 14" id="KW-0349">Heme</keyword>
<dbReference type="OrthoDB" id="260519at2759"/>
<dbReference type="InterPro" id="IPR036400">
    <property type="entry name" value="Cyt_B5-like_heme/steroid_sf"/>
</dbReference>
<evidence type="ECO:0000256" key="3">
    <source>
        <dbReference type="ARBA" id="ARBA00022617"/>
    </source>
</evidence>
<dbReference type="FunFam" id="3.10.120.10:FF:000002">
    <property type="entry name" value="Cytochrome b5 type B"/>
    <property type="match status" value="1"/>
</dbReference>
<dbReference type="PROSITE" id="PS50255">
    <property type="entry name" value="CYTOCHROME_B5_2"/>
    <property type="match status" value="2"/>
</dbReference>
<evidence type="ECO:0000256" key="7">
    <source>
        <dbReference type="ARBA" id="ARBA00022848"/>
    </source>
</evidence>
<dbReference type="Gene3D" id="3.10.120.10">
    <property type="entry name" value="Cytochrome b5-like heme/steroid binding domain"/>
    <property type="match status" value="2"/>
</dbReference>
<comment type="similarity">
    <text evidence="12 14">Belongs to the cytochrome b5 family.</text>
</comment>
<name>A0A2H1WG38_SPOFR</name>
<keyword evidence="6" id="KW-0256">Endoplasmic reticulum</keyword>
<keyword evidence="2" id="KW-0813">Transport</keyword>
<organism evidence="16">
    <name type="scientific">Spodoptera frugiperda</name>
    <name type="common">Fall armyworm</name>
    <dbReference type="NCBI Taxonomy" id="7108"/>
    <lineage>
        <taxon>Eukaryota</taxon>
        <taxon>Metazoa</taxon>
        <taxon>Ecdysozoa</taxon>
        <taxon>Arthropoda</taxon>
        <taxon>Hexapoda</taxon>
        <taxon>Insecta</taxon>
        <taxon>Pterygota</taxon>
        <taxon>Neoptera</taxon>
        <taxon>Endopterygota</taxon>
        <taxon>Lepidoptera</taxon>
        <taxon>Glossata</taxon>
        <taxon>Ditrysia</taxon>
        <taxon>Noctuoidea</taxon>
        <taxon>Noctuidae</taxon>
        <taxon>Amphipyrinae</taxon>
        <taxon>Spodoptera</taxon>
    </lineage>
</organism>
<evidence type="ECO:0000259" key="15">
    <source>
        <dbReference type="PROSITE" id="PS50255"/>
    </source>
</evidence>
<dbReference type="Pfam" id="PF00173">
    <property type="entry name" value="Cyt-b5"/>
    <property type="match status" value="2"/>
</dbReference>
<dbReference type="GO" id="GO:0020037">
    <property type="term" value="F:heme binding"/>
    <property type="evidence" value="ECO:0007669"/>
    <property type="project" value="UniProtKB-UniRule"/>
</dbReference>
<dbReference type="SUPFAM" id="SSF55856">
    <property type="entry name" value="Cytochrome b5-like heme/steroid binding domain"/>
    <property type="match status" value="2"/>
</dbReference>
<dbReference type="InterPro" id="IPR018506">
    <property type="entry name" value="Cyt_B5_heme-BS"/>
</dbReference>
<dbReference type="InterPro" id="IPR050668">
    <property type="entry name" value="Cytochrome_b5"/>
</dbReference>
<dbReference type="PRINTS" id="PR00363">
    <property type="entry name" value="CYTOCHROMEB5"/>
</dbReference>
<evidence type="ECO:0000256" key="2">
    <source>
        <dbReference type="ARBA" id="ARBA00022448"/>
    </source>
</evidence>
<keyword evidence="4" id="KW-0812">Transmembrane</keyword>
<dbReference type="PANTHER" id="PTHR19359">
    <property type="entry name" value="CYTOCHROME B5"/>
    <property type="match status" value="1"/>
</dbReference>
<evidence type="ECO:0000256" key="4">
    <source>
        <dbReference type="ARBA" id="ARBA00022692"/>
    </source>
</evidence>
<dbReference type="SMART" id="SM01117">
    <property type="entry name" value="Cyt-b5"/>
    <property type="match status" value="2"/>
</dbReference>
<gene>
    <name evidence="16" type="ORF">SFRICE_011269</name>
</gene>
<keyword evidence="9 14" id="KW-0408">Iron</keyword>
<dbReference type="AlphaFoldDB" id="A0A2H1WG38"/>
<dbReference type="EMBL" id="ODYU01008432">
    <property type="protein sequence ID" value="SOQ52033.1"/>
    <property type="molecule type" value="Genomic_DNA"/>
</dbReference>
<comment type="subcellular location">
    <subcellularLocation>
        <location evidence="1">Endoplasmic reticulum membrane</location>
        <topology evidence="1">Single-pass membrane protein</topology>
        <orientation evidence="1">Cytoplasmic side</orientation>
    </subcellularLocation>
    <subcellularLocation>
        <location evidence="11">Microsome membrane</location>
        <topology evidence="11">Single-pass membrane protein</topology>
        <orientation evidence="11">Cytoplasmic side</orientation>
    </subcellularLocation>
</comment>
<sequence>MAPVKFTRKEIEARNSREEAAIIIDNVVYDVTEFLEDHPGGVDVLLDNAGKDASQCFADVGHSDIAMEWREKFVIGEVVDEERWPEVKRVVHEPPPAEPFSLAALLNVWGPPLVLAGFATLQAARAAIMTSKQFTREEISKWKSENKTDTVFIIDNVVYDVTKFLDEHPGGHEVLQNVAGKDASEDFDDVGHSLDAKDLMQKYKVGEIVESERVYAQKRQISWEDNKQENDSSFTSSWKFPVLLGIVVTLLYSYLFG</sequence>
<keyword evidence="7" id="KW-0492">Microsome</keyword>